<dbReference type="Gene3D" id="2.170.270.10">
    <property type="entry name" value="SET domain"/>
    <property type="match status" value="1"/>
</dbReference>
<dbReference type="EMBL" id="JADCUA010000003">
    <property type="protein sequence ID" value="KAH9841636.1"/>
    <property type="molecule type" value="Genomic_DNA"/>
</dbReference>
<dbReference type="PANTHER" id="PTHR12197">
    <property type="entry name" value="HISTONE-LYSINE N-METHYLTRANSFERASE SMYD"/>
    <property type="match status" value="1"/>
</dbReference>
<dbReference type="Proteomes" id="UP000814176">
    <property type="component" value="Unassembled WGS sequence"/>
</dbReference>
<dbReference type="RefSeq" id="XP_047782935.1">
    <property type="nucleotide sequence ID" value="XM_047922640.1"/>
</dbReference>
<keyword evidence="3" id="KW-0862">Zinc</keyword>
<organism evidence="7 8">
    <name type="scientific">Rhodofomes roseus</name>
    <dbReference type="NCBI Taxonomy" id="34475"/>
    <lineage>
        <taxon>Eukaryota</taxon>
        <taxon>Fungi</taxon>
        <taxon>Dikarya</taxon>
        <taxon>Basidiomycota</taxon>
        <taxon>Agaricomycotina</taxon>
        <taxon>Agaricomycetes</taxon>
        <taxon>Polyporales</taxon>
        <taxon>Rhodofomes</taxon>
    </lineage>
</organism>
<dbReference type="GeneID" id="72003372"/>
<keyword evidence="1" id="KW-0479">Metal-binding</keyword>
<evidence type="ECO:0000259" key="5">
    <source>
        <dbReference type="PROSITE" id="PS50280"/>
    </source>
</evidence>
<feature type="domain" description="SET" evidence="5">
    <location>
        <begin position="2"/>
        <end position="253"/>
    </location>
</feature>
<evidence type="ECO:0000256" key="3">
    <source>
        <dbReference type="ARBA" id="ARBA00022833"/>
    </source>
</evidence>
<dbReference type="InterPro" id="IPR002893">
    <property type="entry name" value="Znf_MYND"/>
</dbReference>
<dbReference type="Gene3D" id="1.10.220.160">
    <property type="match status" value="1"/>
</dbReference>
<dbReference type="InterPro" id="IPR050869">
    <property type="entry name" value="H3K4_H4K5_MeTrfase"/>
</dbReference>
<dbReference type="PANTHER" id="PTHR12197:SF251">
    <property type="entry name" value="EG:BACR7C10.4 PROTEIN"/>
    <property type="match status" value="1"/>
</dbReference>
<reference evidence="7 8" key="1">
    <citation type="journal article" date="2021" name="Environ. Microbiol.">
        <title>Gene family expansions and transcriptome signatures uncover fungal adaptations to wood decay.</title>
        <authorList>
            <person name="Hage H."/>
            <person name="Miyauchi S."/>
            <person name="Viragh M."/>
            <person name="Drula E."/>
            <person name="Min B."/>
            <person name="Chaduli D."/>
            <person name="Navarro D."/>
            <person name="Favel A."/>
            <person name="Norest M."/>
            <person name="Lesage-Meessen L."/>
            <person name="Balint B."/>
            <person name="Merenyi Z."/>
            <person name="de Eugenio L."/>
            <person name="Morin E."/>
            <person name="Martinez A.T."/>
            <person name="Baldrian P."/>
            <person name="Stursova M."/>
            <person name="Martinez M.J."/>
            <person name="Novotny C."/>
            <person name="Magnuson J.K."/>
            <person name="Spatafora J.W."/>
            <person name="Maurice S."/>
            <person name="Pangilinan J."/>
            <person name="Andreopoulos W."/>
            <person name="LaButti K."/>
            <person name="Hundley H."/>
            <person name="Na H."/>
            <person name="Kuo A."/>
            <person name="Barry K."/>
            <person name="Lipzen A."/>
            <person name="Henrissat B."/>
            <person name="Riley R."/>
            <person name="Ahrendt S."/>
            <person name="Nagy L.G."/>
            <person name="Grigoriev I.V."/>
            <person name="Martin F."/>
            <person name="Rosso M.N."/>
        </authorList>
    </citation>
    <scope>NUCLEOTIDE SEQUENCE [LARGE SCALE GENOMIC DNA]</scope>
    <source>
        <strain evidence="7 8">CIRM-BRFM 1785</strain>
    </source>
</reference>
<keyword evidence="2 4" id="KW-0863">Zinc-finger</keyword>
<name>A0ABQ8KT81_9APHY</name>
<dbReference type="InterPro" id="IPR001214">
    <property type="entry name" value="SET_dom"/>
</dbReference>
<dbReference type="SUPFAM" id="SSF82199">
    <property type="entry name" value="SET domain"/>
    <property type="match status" value="2"/>
</dbReference>
<comment type="caution">
    <text evidence="7">The sequence shown here is derived from an EMBL/GenBank/DDBJ whole genome shotgun (WGS) entry which is preliminary data.</text>
</comment>
<dbReference type="PROSITE" id="PS01360">
    <property type="entry name" value="ZF_MYND_1"/>
    <property type="match status" value="1"/>
</dbReference>
<dbReference type="Gene3D" id="6.10.140.2220">
    <property type="match status" value="1"/>
</dbReference>
<dbReference type="CDD" id="cd20071">
    <property type="entry name" value="SET_SMYD"/>
    <property type="match status" value="1"/>
</dbReference>
<dbReference type="PROSITE" id="PS50865">
    <property type="entry name" value="ZF_MYND_2"/>
    <property type="match status" value="1"/>
</dbReference>
<evidence type="ECO:0000256" key="4">
    <source>
        <dbReference type="PROSITE-ProRule" id="PRU00134"/>
    </source>
</evidence>
<protein>
    <submittedName>
        <fullName evidence="7">SET domain-containing protein</fullName>
    </submittedName>
</protein>
<gene>
    <name evidence="7" type="ORF">C8Q71DRAFT_738005</name>
</gene>
<evidence type="ECO:0000256" key="1">
    <source>
        <dbReference type="ARBA" id="ARBA00022723"/>
    </source>
</evidence>
<proteinExistence type="predicted"/>
<dbReference type="PROSITE" id="PS50280">
    <property type="entry name" value="SET"/>
    <property type="match status" value="1"/>
</dbReference>
<keyword evidence="8" id="KW-1185">Reference proteome</keyword>
<evidence type="ECO:0000256" key="2">
    <source>
        <dbReference type="ARBA" id="ARBA00022771"/>
    </source>
</evidence>
<dbReference type="Pfam" id="PF00856">
    <property type="entry name" value="SET"/>
    <property type="match status" value="1"/>
</dbReference>
<evidence type="ECO:0000259" key="6">
    <source>
        <dbReference type="PROSITE" id="PS50865"/>
    </source>
</evidence>
<feature type="domain" description="MYND-type" evidence="6">
    <location>
        <begin position="54"/>
        <end position="96"/>
    </location>
</feature>
<dbReference type="Pfam" id="PF01753">
    <property type="entry name" value="zf-MYND"/>
    <property type="match status" value="1"/>
</dbReference>
<evidence type="ECO:0000313" key="8">
    <source>
        <dbReference type="Proteomes" id="UP000814176"/>
    </source>
</evidence>
<sequence>MVNLDLSQTSLRLERHSSARNKAVASAPISAGEVMLTVPALSTALLQSEKGRRCDHCHRLASDDIRLRKCTGCAAYWYCGTKCQSVQWKAHHKRICKQYPRFTVSEDYQALLSHDQVDAFLLSHLLGDVFSSGRYALTSSEDGPLGIFMDLMKGPLAHATSIPVCAGPPGTDTPQVGIADDLYSRFGNNNFVVHSHLNSYAHGIFPLASRLFNHSCAPNAVTKYIITPSEPVRMQCAALRDIAEGEEVTIPYLDPALPVETRQQALQMNYGFSCSCASCCVNERIHPVPPPSRGSAELDDFERALRRYVLGDAGRVVRLREDTDLLQKMPVEFAAVLHESYLPQLSETFSRTSHEGPYGEALSTGLTLLALYSLVYPVNYPQIGMHALELAKTAWNAAVTHTEPEAASALKSDARSFLLIATHVLNIYGEEGDEGGPLAEIRVLGEILGLP</sequence>
<accession>A0ABQ8KT81</accession>
<dbReference type="InterPro" id="IPR046341">
    <property type="entry name" value="SET_dom_sf"/>
</dbReference>
<evidence type="ECO:0000313" key="7">
    <source>
        <dbReference type="EMBL" id="KAH9841636.1"/>
    </source>
</evidence>